<name>A0A6H1ZKB5_9ZZZZ</name>
<evidence type="ECO:0000313" key="2">
    <source>
        <dbReference type="EMBL" id="QJA61902.1"/>
    </source>
</evidence>
<dbReference type="EMBL" id="MT141456">
    <property type="protein sequence ID" value="QJA61902.1"/>
    <property type="molecule type" value="Genomic_DNA"/>
</dbReference>
<dbReference type="Pfam" id="PF13578">
    <property type="entry name" value="Methyltransf_24"/>
    <property type="match status" value="1"/>
</dbReference>
<evidence type="ECO:0000313" key="4">
    <source>
        <dbReference type="EMBL" id="QJH98989.1"/>
    </source>
</evidence>
<keyword evidence="1" id="KW-0808">Transferase</keyword>
<dbReference type="GO" id="GO:0008168">
    <property type="term" value="F:methyltransferase activity"/>
    <property type="evidence" value="ECO:0007669"/>
    <property type="project" value="UniProtKB-KW"/>
</dbReference>
<accession>A0A6H1ZKB5</accession>
<reference evidence="1" key="1">
    <citation type="submission" date="2020-03" db="EMBL/GenBank/DDBJ databases">
        <title>The deep terrestrial virosphere.</title>
        <authorList>
            <person name="Holmfeldt K."/>
            <person name="Nilsson E."/>
            <person name="Simone D."/>
            <person name="Lopez-Fernandez M."/>
            <person name="Wu X."/>
            <person name="de Brujin I."/>
            <person name="Lundin D."/>
            <person name="Andersson A."/>
            <person name="Bertilsson S."/>
            <person name="Dopson M."/>
        </authorList>
    </citation>
    <scope>NUCLEOTIDE SEQUENCE</scope>
    <source>
        <strain evidence="3">MM415A00269</strain>
        <strain evidence="2">MM415B00862</strain>
        <strain evidence="1">TM448A00755</strain>
        <strain evidence="4">TM448B01461</strain>
    </source>
</reference>
<dbReference type="InterPro" id="IPR029063">
    <property type="entry name" value="SAM-dependent_MTases_sf"/>
</dbReference>
<protein>
    <submittedName>
        <fullName evidence="1">Putative methyltransferase</fullName>
    </submittedName>
</protein>
<dbReference type="GO" id="GO:0032259">
    <property type="term" value="P:methylation"/>
    <property type="evidence" value="ECO:0007669"/>
    <property type="project" value="UniProtKB-KW"/>
</dbReference>
<dbReference type="EMBL" id="MT144062">
    <property type="protein sequence ID" value="QJA47899.1"/>
    <property type="molecule type" value="Genomic_DNA"/>
</dbReference>
<gene>
    <name evidence="3" type="ORF">MM415A00269_0024</name>
    <name evidence="2" type="ORF">MM415B00862_0023</name>
    <name evidence="1" type="ORF">TM448A00755_0012</name>
    <name evidence="4" type="ORF">TM448B01461_0013</name>
</gene>
<keyword evidence="1" id="KW-0489">Methyltransferase</keyword>
<dbReference type="AlphaFoldDB" id="A0A6H1ZKB5"/>
<dbReference type="Gene3D" id="3.40.50.150">
    <property type="entry name" value="Vaccinia Virus protein VP39"/>
    <property type="match status" value="1"/>
</dbReference>
<dbReference type="SUPFAM" id="SSF53335">
    <property type="entry name" value="S-adenosyl-L-methionine-dependent methyltransferases"/>
    <property type="match status" value="1"/>
</dbReference>
<dbReference type="EMBL" id="MT142515">
    <property type="protein sequence ID" value="QJA83656.1"/>
    <property type="molecule type" value="Genomic_DNA"/>
</dbReference>
<evidence type="ECO:0000313" key="1">
    <source>
        <dbReference type="EMBL" id="QJA47899.1"/>
    </source>
</evidence>
<dbReference type="EMBL" id="MT144762">
    <property type="protein sequence ID" value="QJH98989.1"/>
    <property type="molecule type" value="Genomic_DNA"/>
</dbReference>
<evidence type="ECO:0000313" key="3">
    <source>
        <dbReference type="EMBL" id="QJA83656.1"/>
    </source>
</evidence>
<sequence>MTFIDEHWNAIQPTVPSGNSGAECVAKSFLYPWNHDNANMDMICKAIKILNPKVVIELGTFEGFGTEKMARSMPAGSNLYTFDAGEAPVDCLGEVYGVTKEYKYKKWLVDWKNIKFPGWDSFGQVIDKRTERVSADYQGVQVSFIEGMTFDTLPKQLPKIGKWDLLFQDTLHYLNFIIKEWKLVKKYSKKGSIIIFDDVSLKTGGQETIDYFGTNEKTWQWRHTPIGHGQLWGVKK</sequence>
<organism evidence="1">
    <name type="scientific">viral metagenome</name>
    <dbReference type="NCBI Taxonomy" id="1070528"/>
    <lineage>
        <taxon>unclassified sequences</taxon>
        <taxon>metagenomes</taxon>
        <taxon>organismal metagenomes</taxon>
    </lineage>
</organism>
<proteinExistence type="predicted"/>